<sequence length="65" mass="7753">MPPVLLHRYVDPLLGVFTGVFAYYLHETHPRTAPPPGQRLTELLEWKRDEMQRKRRERLAALEQQ</sequence>
<dbReference type="PANTHER" id="PTHR28011">
    <property type="entry name" value="NON-CLASSICAL EXPORT PROTEIN 1"/>
    <property type="match status" value="1"/>
</dbReference>
<dbReference type="KEGG" id="abp:AGABI1DRAFT125086"/>
<evidence type="ECO:0000313" key="1">
    <source>
        <dbReference type="EMBL" id="EKM82621.1"/>
    </source>
</evidence>
<dbReference type="InterPro" id="IPR024242">
    <property type="entry name" value="NCE101"/>
</dbReference>
<dbReference type="eggNOG" id="ENOG502RB6Y">
    <property type="taxonomic scope" value="Eukaryota"/>
</dbReference>
<keyword evidence="2" id="KW-1185">Reference proteome</keyword>
<dbReference type="OMA" id="YENNPRT"/>
<dbReference type="RefSeq" id="XP_007326590.1">
    <property type="nucleotide sequence ID" value="XM_007326528.1"/>
</dbReference>
<dbReference type="HOGENOM" id="CLU_188578_0_1_1"/>
<protein>
    <submittedName>
        <fullName evidence="1">Uncharacterized protein</fullName>
    </submittedName>
</protein>
<dbReference type="InParanoid" id="K5X484"/>
<dbReference type="Pfam" id="PF11654">
    <property type="entry name" value="NCE101"/>
    <property type="match status" value="1"/>
</dbReference>
<dbReference type="GO" id="GO:0009306">
    <property type="term" value="P:protein secretion"/>
    <property type="evidence" value="ECO:0007669"/>
    <property type="project" value="InterPro"/>
</dbReference>
<evidence type="ECO:0000313" key="2">
    <source>
        <dbReference type="Proteomes" id="UP000008493"/>
    </source>
</evidence>
<gene>
    <name evidence="1" type="ORF">AGABI1DRAFT_125086</name>
</gene>
<dbReference type="AlphaFoldDB" id="K5X484"/>
<dbReference type="EMBL" id="JH971386">
    <property type="protein sequence ID" value="EKM82621.1"/>
    <property type="molecule type" value="Genomic_DNA"/>
</dbReference>
<dbReference type="GeneID" id="18826254"/>
<organism evidence="1 2">
    <name type="scientific">Agaricus bisporus var. burnettii (strain JB137-S8 / ATCC MYA-4627 / FGSC 10392)</name>
    <name type="common">White button mushroom</name>
    <dbReference type="NCBI Taxonomy" id="597362"/>
    <lineage>
        <taxon>Eukaryota</taxon>
        <taxon>Fungi</taxon>
        <taxon>Dikarya</taxon>
        <taxon>Basidiomycota</taxon>
        <taxon>Agaricomycotina</taxon>
        <taxon>Agaricomycetes</taxon>
        <taxon>Agaricomycetidae</taxon>
        <taxon>Agaricales</taxon>
        <taxon>Agaricineae</taxon>
        <taxon>Agaricaceae</taxon>
        <taxon>Agaricus</taxon>
    </lineage>
</organism>
<accession>K5X484</accession>
<dbReference type="PANTHER" id="PTHR28011:SF1">
    <property type="entry name" value="NON-CLASSICAL EXPORT PROTEIN 1"/>
    <property type="match status" value="1"/>
</dbReference>
<dbReference type="Proteomes" id="UP000008493">
    <property type="component" value="Unassembled WGS sequence"/>
</dbReference>
<proteinExistence type="predicted"/>
<dbReference type="OrthoDB" id="2155101at2759"/>
<dbReference type="FunCoup" id="K5X484">
    <property type="interactions" value="19"/>
</dbReference>
<name>K5X484_AGABU</name>
<reference evidence="2" key="1">
    <citation type="journal article" date="2012" name="Proc. Natl. Acad. Sci. U.S.A.">
        <title>Genome sequence of the button mushroom Agaricus bisporus reveals mechanisms governing adaptation to a humic-rich ecological niche.</title>
        <authorList>
            <person name="Morin E."/>
            <person name="Kohler A."/>
            <person name="Baker A.R."/>
            <person name="Foulongne-Oriol M."/>
            <person name="Lombard V."/>
            <person name="Nagy L.G."/>
            <person name="Ohm R.A."/>
            <person name="Patyshakuliyeva A."/>
            <person name="Brun A."/>
            <person name="Aerts A.L."/>
            <person name="Bailey A.M."/>
            <person name="Billette C."/>
            <person name="Coutinho P.M."/>
            <person name="Deakin G."/>
            <person name="Doddapaneni H."/>
            <person name="Floudas D."/>
            <person name="Grimwood J."/>
            <person name="Hilden K."/>
            <person name="Kuees U."/>
            <person name="LaButti K.M."/>
            <person name="Lapidus A."/>
            <person name="Lindquist E.A."/>
            <person name="Lucas S.M."/>
            <person name="Murat C."/>
            <person name="Riley R.W."/>
            <person name="Salamov A.A."/>
            <person name="Schmutz J."/>
            <person name="Subramanian V."/>
            <person name="Woesten H.A.B."/>
            <person name="Xu J."/>
            <person name="Eastwood D.C."/>
            <person name="Foster G.D."/>
            <person name="Sonnenberg A.S."/>
            <person name="Cullen D."/>
            <person name="de Vries R.P."/>
            <person name="Lundell T."/>
            <person name="Hibbett D.S."/>
            <person name="Henrissat B."/>
            <person name="Burton K.S."/>
            <person name="Kerrigan R.W."/>
            <person name="Challen M.P."/>
            <person name="Grigoriev I.V."/>
            <person name="Martin F."/>
        </authorList>
    </citation>
    <scope>NUCLEOTIDE SEQUENCE [LARGE SCALE GENOMIC DNA]</scope>
    <source>
        <strain evidence="2">JB137-S8 / ATCC MYA-4627 / FGSC 10392</strain>
    </source>
</reference>